<feature type="domain" description="4Fe-4S ferredoxin-type" evidence="4">
    <location>
        <begin position="305"/>
        <end position="336"/>
    </location>
</feature>
<feature type="domain" description="4Fe-4S ferredoxin-type" evidence="4">
    <location>
        <begin position="223"/>
        <end position="255"/>
    </location>
</feature>
<dbReference type="GO" id="GO:0051536">
    <property type="term" value="F:iron-sulfur cluster binding"/>
    <property type="evidence" value="ECO:0007669"/>
    <property type="project" value="UniProtKB-KW"/>
</dbReference>
<dbReference type="AlphaFoldDB" id="A0A7C3YUT3"/>
<proteinExistence type="predicted"/>
<keyword evidence="3" id="KW-0411">Iron-sulfur</keyword>
<dbReference type="InterPro" id="IPR009051">
    <property type="entry name" value="Helical_ferredxn"/>
</dbReference>
<dbReference type="PROSITE" id="PS00198">
    <property type="entry name" value="4FE4S_FER_1"/>
    <property type="match status" value="2"/>
</dbReference>
<dbReference type="Gene3D" id="1.10.1060.10">
    <property type="entry name" value="Alpha-helical ferredoxin"/>
    <property type="match status" value="1"/>
</dbReference>
<dbReference type="InterPro" id="IPR017900">
    <property type="entry name" value="4Fe4S_Fe_S_CS"/>
</dbReference>
<dbReference type="PROSITE" id="PS51379">
    <property type="entry name" value="4FE4S_FER_2"/>
    <property type="match status" value="2"/>
</dbReference>
<dbReference type="InterPro" id="IPR017896">
    <property type="entry name" value="4Fe4S_Fe-S-bd"/>
</dbReference>
<evidence type="ECO:0000259" key="4">
    <source>
        <dbReference type="PROSITE" id="PS51379"/>
    </source>
</evidence>
<evidence type="ECO:0000256" key="1">
    <source>
        <dbReference type="ARBA" id="ARBA00022723"/>
    </source>
</evidence>
<organism evidence="5">
    <name type="scientific">candidate division WOR-3 bacterium</name>
    <dbReference type="NCBI Taxonomy" id="2052148"/>
    <lineage>
        <taxon>Bacteria</taxon>
        <taxon>Bacteria division WOR-3</taxon>
    </lineage>
</organism>
<evidence type="ECO:0000313" key="5">
    <source>
        <dbReference type="EMBL" id="HGE99455.1"/>
    </source>
</evidence>
<dbReference type="PANTHER" id="PTHR40447">
    <property type="entry name" value="ANAEROBIC SULFITE REDUCTASE SUBUNIT A"/>
    <property type="match status" value="1"/>
</dbReference>
<name>A0A7C3YUT3_UNCW3</name>
<sequence length="345" mass="39407">MKALKLKKELLVEFLKGLKTFGVVYGPVKKGEKYVYAELTDFSLLELKALRTILPVKKFLLPPRFSILNFDFEEGYEDTLISSPKSLQIIFGLHPCEIHSILILDRLFKERLPDPYYLAARERTVIIGLSCVPDDKCFARSTNTHFVEEGFDLGFNELGDHYLVWVGSSLGDDLVRSRLELFDENITQKDLSQYIAWRKWRDSQYQLNLDLTGMPDIMELSYDSPVWEELGDKCLSCGACSMVCPTCPCFNVVDYIPIGERTGIRERQWDSCMLKDFALVAGGHNFREKRSSRVKLWYTHKLKAFITEFGRPACVGCGRCIDTCPVGINVLEVARRLKGEGVVVK</sequence>
<dbReference type="SUPFAM" id="SSF46548">
    <property type="entry name" value="alpha-helical ferredoxin"/>
    <property type="match status" value="1"/>
</dbReference>
<keyword evidence="2" id="KW-0408">Iron</keyword>
<accession>A0A7C3YUT3</accession>
<protein>
    <recommendedName>
        <fullName evidence="4">4Fe-4S ferredoxin-type domain-containing protein</fullName>
    </recommendedName>
</protein>
<dbReference type="EMBL" id="DTMQ01000036">
    <property type="protein sequence ID" value="HGE99455.1"/>
    <property type="molecule type" value="Genomic_DNA"/>
</dbReference>
<reference evidence="5" key="1">
    <citation type="journal article" date="2020" name="mSystems">
        <title>Genome- and Community-Level Interaction Insights into Carbon Utilization and Element Cycling Functions of Hydrothermarchaeota in Hydrothermal Sediment.</title>
        <authorList>
            <person name="Zhou Z."/>
            <person name="Liu Y."/>
            <person name="Xu W."/>
            <person name="Pan J."/>
            <person name="Luo Z.H."/>
            <person name="Li M."/>
        </authorList>
    </citation>
    <scope>NUCLEOTIDE SEQUENCE [LARGE SCALE GENOMIC DNA]</scope>
    <source>
        <strain evidence="5">SpSt-906</strain>
    </source>
</reference>
<evidence type="ECO:0000256" key="2">
    <source>
        <dbReference type="ARBA" id="ARBA00023004"/>
    </source>
</evidence>
<dbReference type="GO" id="GO:0046872">
    <property type="term" value="F:metal ion binding"/>
    <property type="evidence" value="ECO:0007669"/>
    <property type="project" value="UniProtKB-KW"/>
</dbReference>
<evidence type="ECO:0000256" key="3">
    <source>
        <dbReference type="ARBA" id="ARBA00023014"/>
    </source>
</evidence>
<keyword evidence="1" id="KW-0479">Metal-binding</keyword>
<dbReference type="PANTHER" id="PTHR40447:SF1">
    <property type="entry name" value="ANAEROBIC SULFITE REDUCTASE SUBUNIT A"/>
    <property type="match status" value="1"/>
</dbReference>
<dbReference type="Pfam" id="PF17179">
    <property type="entry name" value="Fer4_22"/>
    <property type="match status" value="1"/>
</dbReference>
<gene>
    <name evidence="5" type="ORF">ENX07_05220</name>
</gene>
<comment type="caution">
    <text evidence="5">The sequence shown here is derived from an EMBL/GenBank/DDBJ whole genome shotgun (WGS) entry which is preliminary data.</text>
</comment>